<dbReference type="EMBL" id="MDLC01000072">
    <property type="protein sequence ID" value="ODS22513.1"/>
    <property type="molecule type" value="Genomic_DNA"/>
</dbReference>
<dbReference type="PANTHER" id="PTHR13504:SF38">
    <property type="entry name" value="FIDO DOMAIN-CONTAINING PROTEIN"/>
    <property type="match status" value="1"/>
</dbReference>
<dbReference type="PANTHER" id="PTHR13504">
    <property type="entry name" value="FIDO DOMAIN-CONTAINING PROTEIN DDB_G0283145"/>
    <property type="match status" value="1"/>
</dbReference>
<feature type="binding site" evidence="2">
    <location>
        <begin position="195"/>
        <end position="202"/>
    </location>
    <ligand>
        <name>ATP</name>
        <dbReference type="ChEBI" id="CHEBI:30616"/>
    </ligand>
</feature>
<feature type="domain" description="Fido" evidence="4">
    <location>
        <begin position="104"/>
        <end position="261"/>
    </location>
</feature>
<evidence type="ECO:0000313" key="6">
    <source>
        <dbReference type="Proteomes" id="UP000242502"/>
    </source>
</evidence>
<dbReference type="SUPFAM" id="SSF140931">
    <property type="entry name" value="Fic-like"/>
    <property type="match status" value="1"/>
</dbReference>
<evidence type="ECO:0000256" key="3">
    <source>
        <dbReference type="PIRSR" id="PIRSR640198-3"/>
    </source>
</evidence>
<dbReference type="Gene3D" id="1.10.10.10">
    <property type="entry name" value="Winged helix-like DNA-binding domain superfamily/Winged helix DNA-binding domain"/>
    <property type="match status" value="1"/>
</dbReference>
<proteinExistence type="predicted"/>
<dbReference type="Gene3D" id="1.10.3290.10">
    <property type="entry name" value="Fido-like domain"/>
    <property type="match status" value="1"/>
</dbReference>
<evidence type="ECO:0000259" key="4">
    <source>
        <dbReference type="PROSITE" id="PS51459"/>
    </source>
</evidence>
<dbReference type="STRING" id="62101.AB835_13815"/>
<dbReference type="PROSITE" id="PS51459">
    <property type="entry name" value="FIDO"/>
    <property type="match status" value="1"/>
</dbReference>
<evidence type="ECO:0000256" key="1">
    <source>
        <dbReference type="PIRSR" id="PIRSR640198-1"/>
    </source>
</evidence>
<gene>
    <name evidence="5" type="ORF">AB835_13815</name>
</gene>
<dbReference type="InterPro" id="IPR036597">
    <property type="entry name" value="Fido-like_dom_sf"/>
</dbReference>
<feature type="site" description="Important for autoinhibition of adenylyltransferase activity" evidence="3">
    <location>
        <position position="56"/>
    </location>
</feature>
<sequence>MTWQPQYTISNKLLLTIREIGESIGEIKAKHLSHKTLAKLELSARELSSYASTSIEGNPLPLTDVKQLLKTRKDAIRDTEREVLNYNKALQALYQSVNQGKFTLCIKTIECVQKQVVDGLMDNPAYCGTLRQEPVIIRNPRKLDEIVFIPPDAKDMRPLMKELTTFINHHIGKIDPIILAGIFHRQHVIIHPFIDGNGRTTRLLTTAILGQTGLDLFTIFSFEDYYNRNITRYFKAVGLEGDYYDIKDKIDFSAWLEYFADGILDELRRIIKLLPEHSVAAPRLETHHQQILDYLQQHRSITQREYGQITTRSLAARKLDFEKLMQLNLIEAKGVGRGTYYVLVESS</sequence>
<dbReference type="Proteomes" id="UP000242502">
    <property type="component" value="Unassembled WGS sequence"/>
</dbReference>
<accession>A0A1D2QLS2</accession>
<dbReference type="Pfam" id="PF02661">
    <property type="entry name" value="Fic"/>
    <property type="match status" value="1"/>
</dbReference>
<comment type="caution">
    <text evidence="5">The sequence shown here is derived from an EMBL/GenBank/DDBJ whole genome shotgun (WGS) entry which is preliminary data.</text>
</comment>
<evidence type="ECO:0000313" key="5">
    <source>
        <dbReference type="EMBL" id="ODS22513.1"/>
    </source>
</evidence>
<evidence type="ECO:0000256" key="2">
    <source>
        <dbReference type="PIRSR" id="PIRSR640198-2"/>
    </source>
</evidence>
<dbReference type="InterPro" id="IPR040198">
    <property type="entry name" value="Fido_containing"/>
</dbReference>
<dbReference type="InterPro" id="IPR003812">
    <property type="entry name" value="Fido"/>
</dbReference>
<keyword evidence="2" id="KW-0547">Nucleotide-binding</keyword>
<reference evidence="5 6" key="1">
    <citation type="journal article" date="2016" name="Appl. Environ. Microbiol.">
        <title>Lack of Overt Genome Reduction in the Bryostatin-Producing Bryozoan Symbiont "Candidatus Endobugula sertula".</title>
        <authorList>
            <person name="Miller I.J."/>
            <person name="Vanee N."/>
            <person name="Fong S.S."/>
            <person name="Lim-Fong G.E."/>
            <person name="Kwan J.C."/>
        </authorList>
    </citation>
    <scope>NUCLEOTIDE SEQUENCE [LARGE SCALE GENOMIC DNA]</scope>
    <source>
        <strain evidence="5">AB1-4</strain>
    </source>
</reference>
<dbReference type="AlphaFoldDB" id="A0A1D2QLS2"/>
<feature type="active site" evidence="1">
    <location>
        <position position="191"/>
    </location>
</feature>
<protein>
    <recommendedName>
        <fullName evidence="4">Fido domain-containing protein</fullName>
    </recommendedName>
</protein>
<keyword evidence="2" id="KW-0067">ATP-binding</keyword>
<dbReference type="GO" id="GO:0005524">
    <property type="term" value="F:ATP binding"/>
    <property type="evidence" value="ECO:0007669"/>
    <property type="project" value="UniProtKB-KW"/>
</dbReference>
<dbReference type="InterPro" id="IPR036388">
    <property type="entry name" value="WH-like_DNA-bd_sf"/>
</dbReference>
<organism evidence="5 6">
    <name type="scientific">Candidatus Endobugula sertula</name>
    <name type="common">Bugula neritina bacterial symbiont</name>
    <dbReference type="NCBI Taxonomy" id="62101"/>
    <lineage>
        <taxon>Bacteria</taxon>
        <taxon>Pseudomonadati</taxon>
        <taxon>Pseudomonadota</taxon>
        <taxon>Gammaproteobacteria</taxon>
        <taxon>Cellvibrionales</taxon>
        <taxon>Cellvibrionaceae</taxon>
        <taxon>Candidatus Endobugula</taxon>
    </lineage>
</organism>
<name>A0A1D2QLS2_9GAMM</name>